<organism evidence="6 7">
    <name type="scientific">Stratiformator vulcanicus</name>
    <dbReference type="NCBI Taxonomy" id="2527980"/>
    <lineage>
        <taxon>Bacteria</taxon>
        <taxon>Pseudomonadati</taxon>
        <taxon>Planctomycetota</taxon>
        <taxon>Planctomycetia</taxon>
        <taxon>Planctomycetales</taxon>
        <taxon>Planctomycetaceae</taxon>
        <taxon>Stratiformator</taxon>
    </lineage>
</organism>
<comment type="catalytic activity">
    <reaction evidence="4">
        <text>[thioredoxin]-disulfide + sulfite + AMP + 2 H(+) = adenosine 5'-phosphosulfate + [thioredoxin]-dithiol</text>
        <dbReference type="Rhea" id="RHEA:21976"/>
        <dbReference type="Rhea" id="RHEA-COMP:10698"/>
        <dbReference type="Rhea" id="RHEA-COMP:10700"/>
        <dbReference type="ChEBI" id="CHEBI:15378"/>
        <dbReference type="ChEBI" id="CHEBI:17359"/>
        <dbReference type="ChEBI" id="CHEBI:29950"/>
        <dbReference type="ChEBI" id="CHEBI:50058"/>
        <dbReference type="ChEBI" id="CHEBI:58243"/>
        <dbReference type="ChEBI" id="CHEBI:456215"/>
        <dbReference type="EC" id="1.8.4.10"/>
    </reaction>
</comment>
<dbReference type="InterPro" id="IPR014729">
    <property type="entry name" value="Rossmann-like_a/b/a_fold"/>
</dbReference>
<evidence type="ECO:0000259" key="5">
    <source>
        <dbReference type="Pfam" id="PF01507"/>
    </source>
</evidence>
<gene>
    <name evidence="4 6" type="primary">cysH</name>
    <name evidence="6" type="ORF">Pan189_02420</name>
</gene>
<dbReference type="PANTHER" id="PTHR46509:SF1">
    <property type="entry name" value="PHOSPHOADENOSINE PHOSPHOSULFATE REDUCTASE"/>
    <property type="match status" value="1"/>
</dbReference>
<comment type="similarity">
    <text evidence="1 4">Belongs to the PAPS reductase family. CysH subfamily.</text>
</comment>
<dbReference type="EC" id="1.8.4.10" evidence="4"/>
<dbReference type="GO" id="GO:0004604">
    <property type="term" value="F:phosphoadenylyl-sulfate reductase (thioredoxin) activity"/>
    <property type="evidence" value="ECO:0007669"/>
    <property type="project" value="UniProtKB-UniRule"/>
</dbReference>
<evidence type="ECO:0000256" key="4">
    <source>
        <dbReference type="HAMAP-Rule" id="MF_00063"/>
    </source>
</evidence>
<feature type="binding site" evidence="4">
    <location>
        <position position="204"/>
    </location>
    <ligand>
        <name>[4Fe-4S] cluster</name>
        <dbReference type="ChEBI" id="CHEBI:49883"/>
    </ligand>
</feature>
<dbReference type="AlphaFoldDB" id="A0A517QW49"/>
<proteinExistence type="inferred from homology"/>
<accession>A0A517QW49</accession>
<sequence length="263" mass="29782">MARLTQADLRQLNETFEERSPQELIRWAAEMFGDRLAALSSMQRGGSALCQMLSTLDVKIPVLFVDTGVLFQETYDTRDRIIEKYGLEVRTLMPKWSMEKQTQEHGVLYLSVEGQQQCCHMRKSEPLLAVSDQFDAMISSLRRSDGGNRSQLPILALDPQTNCIRINPLSTFSAEQLSEYIRENGVIVNPLHAQGYATIGCNRCTTPVMENEPGRAGRWRHLGPWSQYCGINPTDMMSPDKLSIDLPLDLVDRILGRETDFVI</sequence>
<dbReference type="EMBL" id="CP036268">
    <property type="protein sequence ID" value="QDT35889.1"/>
    <property type="molecule type" value="Genomic_DNA"/>
</dbReference>
<dbReference type="PANTHER" id="PTHR46509">
    <property type="entry name" value="PHOSPHOADENOSINE PHOSPHOSULFATE REDUCTASE"/>
    <property type="match status" value="1"/>
</dbReference>
<comment type="subcellular location">
    <subcellularLocation>
        <location evidence="4">Cytoplasm</location>
    </subcellularLocation>
</comment>
<dbReference type="RefSeq" id="WP_145362149.1">
    <property type="nucleotide sequence ID" value="NZ_CP036268.1"/>
</dbReference>
<protein>
    <recommendedName>
        <fullName evidence="4">Adenosine 5'-phosphosulfate reductase</fullName>
        <shortName evidence="4">APS reductase</shortName>
        <ecNumber evidence="4">1.8.4.10</ecNumber>
    </recommendedName>
    <alternativeName>
        <fullName evidence="4">5'-adenylylsulfate reductase</fullName>
    </alternativeName>
    <alternativeName>
        <fullName evidence="4">Thioredoxin-dependent 5'-adenylylsulfate reductase</fullName>
    </alternativeName>
</protein>
<keyword evidence="2 4" id="KW-0560">Oxidoreductase</keyword>
<dbReference type="GO" id="GO:0043866">
    <property type="term" value="F:adenylyl-sulfate reductase (thioredoxin) activity"/>
    <property type="evidence" value="ECO:0007669"/>
    <property type="project" value="UniProtKB-EC"/>
</dbReference>
<keyword evidence="4" id="KW-0963">Cytoplasm</keyword>
<evidence type="ECO:0000256" key="3">
    <source>
        <dbReference type="ARBA" id="ARBA00024327"/>
    </source>
</evidence>
<keyword evidence="7" id="KW-1185">Reference proteome</keyword>
<dbReference type="PIRSF" id="PIRSF000857">
    <property type="entry name" value="PAPS_reductase"/>
    <property type="match status" value="1"/>
</dbReference>
<evidence type="ECO:0000256" key="1">
    <source>
        <dbReference type="ARBA" id="ARBA00009732"/>
    </source>
</evidence>
<reference evidence="6 7" key="1">
    <citation type="submission" date="2019-02" db="EMBL/GenBank/DDBJ databases">
        <title>Deep-cultivation of Planctomycetes and their phenomic and genomic characterization uncovers novel biology.</title>
        <authorList>
            <person name="Wiegand S."/>
            <person name="Jogler M."/>
            <person name="Boedeker C."/>
            <person name="Pinto D."/>
            <person name="Vollmers J."/>
            <person name="Rivas-Marin E."/>
            <person name="Kohn T."/>
            <person name="Peeters S.H."/>
            <person name="Heuer A."/>
            <person name="Rast P."/>
            <person name="Oberbeckmann S."/>
            <person name="Bunk B."/>
            <person name="Jeske O."/>
            <person name="Meyerdierks A."/>
            <person name="Storesund J.E."/>
            <person name="Kallscheuer N."/>
            <person name="Luecker S."/>
            <person name="Lage O.M."/>
            <person name="Pohl T."/>
            <person name="Merkel B.J."/>
            <person name="Hornburger P."/>
            <person name="Mueller R.-W."/>
            <person name="Bruemmer F."/>
            <person name="Labrenz M."/>
            <person name="Spormann A.M."/>
            <person name="Op den Camp H."/>
            <person name="Overmann J."/>
            <person name="Amann R."/>
            <person name="Jetten M.S.M."/>
            <person name="Mascher T."/>
            <person name="Medema M.H."/>
            <person name="Devos D.P."/>
            <person name="Kaster A.-K."/>
            <person name="Ovreas L."/>
            <person name="Rohde M."/>
            <person name="Galperin M.Y."/>
            <person name="Jogler C."/>
        </authorList>
    </citation>
    <scope>NUCLEOTIDE SEQUENCE [LARGE SCALE GENOMIC DNA]</scope>
    <source>
        <strain evidence="6 7">Pan189</strain>
    </source>
</reference>
<dbReference type="GO" id="GO:0019379">
    <property type="term" value="P:sulfate assimilation, phosphoadenylyl sulfate reduction by phosphoadenylyl-sulfate reductase (thioredoxin)"/>
    <property type="evidence" value="ECO:0007669"/>
    <property type="project" value="UniProtKB-UniRule"/>
</dbReference>
<dbReference type="Proteomes" id="UP000317318">
    <property type="component" value="Chromosome"/>
</dbReference>
<feature type="binding site" evidence="4">
    <location>
        <position position="119"/>
    </location>
    <ligand>
        <name>[4Fe-4S] cluster</name>
        <dbReference type="ChEBI" id="CHEBI:49883"/>
    </ligand>
</feature>
<comment type="cofactor">
    <cofactor evidence="4">
        <name>[4Fe-4S] cluster</name>
        <dbReference type="ChEBI" id="CHEBI:49883"/>
    </cofactor>
    <text evidence="4">Binds 1 [4Fe-4S] cluster per subunit.</text>
</comment>
<dbReference type="KEGG" id="svp:Pan189_02420"/>
<comment type="pathway">
    <text evidence="3 4">Sulfur metabolism; hydrogen sulfide biosynthesis; sulfite from sulfate.</text>
</comment>
<dbReference type="HAMAP" id="MF_00063">
    <property type="entry name" value="CysH"/>
    <property type="match status" value="1"/>
</dbReference>
<dbReference type="GO" id="GO:0005737">
    <property type="term" value="C:cytoplasm"/>
    <property type="evidence" value="ECO:0007669"/>
    <property type="project" value="UniProtKB-SubCell"/>
</dbReference>
<name>A0A517QW49_9PLAN</name>
<evidence type="ECO:0000313" key="7">
    <source>
        <dbReference type="Proteomes" id="UP000317318"/>
    </source>
</evidence>
<feature type="domain" description="Phosphoadenosine phosphosulphate reductase" evidence="5">
    <location>
        <begin position="39"/>
        <end position="207"/>
    </location>
</feature>
<dbReference type="SUPFAM" id="SSF52402">
    <property type="entry name" value="Adenine nucleotide alpha hydrolases-like"/>
    <property type="match status" value="1"/>
</dbReference>
<keyword evidence="4" id="KW-0479">Metal-binding</keyword>
<keyword evidence="4" id="KW-0408">Iron</keyword>
<keyword evidence="4" id="KW-0411">Iron-sulfur</keyword>
<dbReference type="OrthoDB" id="9772604at2"/>
<feature type="active site" description="Nucleophile; cysteine thiosulfonate intermediate" evidence="4">
    <location>
        <position position="229"/>
    </location>
</feature>
<evidence type="ECO:0000256" key="2">
    <source>
        <dbReference type="ARBA" id="ARBA00023002"/>
    </source>
</evidence>
<dbReference type="GO" id="GO:0070814">
    <property type="term" value="P:hydrogen sulfide biosynthetic process"/>
    <property type="evidence" value="ECO:0007669"/>
    <property type="project" value="UniProtKB-UniRule"/>
</dbReference>
<dbReference type="InterPro" id="IPR002500">
    <property type="entry name" value="PAPS_reduct_dom"/>
</dbReference>
<dbReference type="GO" id="GO:0046872">
    <property type="term" value="F:metal ion binding"/>
    <property type="evidence" value="ECO:0007669"/>
    <property type="project" value="UniProtKB-KW"/>
</dbReference>
<dbReference type="InterPro" id="IPR004511">
    <property type="entry name" value="PAPS/APS_Rdtase"/>
</dbReference>
<evidence type="ECO:0000313" key="6">
    <source>
        <dbReference type="EMBL" id="QDT35889.1"/>
    </source>
</evidence>
<feature type="binding site" evidence="4">
    <location>
        <position position="201"/>
    </location>
    <ligand>
        <name>[4Fe-4S] cluster</name>
        <dbReference type="ChEBI" id="CHEBI:49883"/>
    </ligand>
</feature>
<feature type="binding site" evidence="4">
    <location>
        <position position="118"/>
    </location>
    <ligand>
        <name>[4Fe-4S] cluster</name>
        <dbReference type="ChEBI" id="CHEBI:49883"/>
    </ligand>
</feature>
<dbReference type="NCBIfam" id="NF002537">
    <property type="entry name" value="PRK02090.1"/>
    <property type="match status" value="1"/>
</dbReference>
<dbReference type="GO" id="GO:0051539">
    <property type="term" value="F:4 iron, 4 sulfur cluster binding"/>
    <property type="evidence" value="ECO:0007669"/>
    <property type="project" value="UniProtKB-UniRule"/>
</dbReference>
<dbReference type="Pfam" id="PF01507">
    <property type="entry name" value="PAPS_reduct"/>
    <property type="match status" value="1"/>
</dbReference>
<dbReference type="Gene3D" id="3.40.50.620">
    <property type="entry name" value="HUPs"/>
    <property type="match status" value="1"/>
</dbReference>
<comment type="function">
    <text evidence="4">Catalyzes the formation of sulfite from adenosine 5'-phosphosulfate (APS) using thioredoxin as an electron donor.</text>
</comment>